<organism evidence="6 7">
    <name type="scientific">Clostridium cylindrosporum DSM 605</name>
    <dbReference type="NCBI Taxonomy" id="1121307"/>
    <lineage>
        <taxon>Bacteria</taxon>
        <taxon>Bacillati</taxon>
        <taxon>Bacillota</taxon>
        <taxon>Clostridia</taxon>
        <taxon>Eubacteriales</taxon>
        <taxon>Clostridiaceae</taxon>
        <taxon>Clostridium</taxon>
    </lineage>
</organism>
<keyword evidence="7" id="KW-1185">Reference proteome</keyword>
<dbReference type="Gene3D" id="3.90.1150.10">
    <property type="entry name" value="Aspartate Aminotransferase, domain 1"/>
    <property type="match status" value="1"/>
</dbReference>
<dbReference type="EMBL" id="LFVU01000006">
    <property type="protein sequence ID" value="KMT22658.1"/>
    <property type="molecule type" value="Genomic_DNA"/>
</dbReference>
<dbReference type="PANTHER" id="PTHR11986:SF79">
    <property type="entry name" value="ACETYLORNITHINE AMINOTRANSFERASE, MITOCHONDRIAL"/>
    <property type="match status" value="1"/>
</dbReference>
<dbReference type="CDD" id="cd00610">
    <property type="entry name" value="OAT_like"/>
    <property type="match status" value="1"/>
</dbReference>
<feature type="binding site" evidence="5">
    <location>
        <position position="272"/>
    </location>
    <ligand>
        <name>N(2)-acetyl-L-ornithine</name>
        <dbReference type="ChEBI" id="CHEBI:57805"/>
    </ligand>
</feature>
<comment type="subcellular location">
    <subcellularLocation>
        <location evidence="5">Cytoplasm</location>
    </subcellularLocation>
</comment>
<dbReference type="InterPro" id="IPR005814">
    <property type="entry name" value="Aminotrans_3"/>
</dbReference>
<keyword evidence="2 5" id="KW-0028">Amino-acid biosynthesis</keyword>
<dbReference type="AlphaFoldDB" id="A0A0J8DEP4"/>
<dbReference type="SUPFAM" id="SSF53383">
    <property type="entry name" value="PLP-dependent transferases"/>
    <property type="match status" value="1"/>
</dbReference>
<keyword evidence="5" id="KW-0963">Cytoplasm</keyword>
<proteinExistence type="inferred from homology"/>
<dbReference type="HAMAP" id="MF_01107">
    <property type="entry name" value="ArgD_aminotrans_3"/>
    <property type="match status" value="1"/>
</dbReference>
<keyword evidence="1 5" id="KW-0032">Aminotransferase</keyword>
<dbReference type="UniPathway" id="UPA00068">
    <property type="reaction ID" value="UER00109"/>
</dbReference>
<keyword evidence="4 5" id="KW-0663">Pyridoxal phosphate</keyword>
<evidence type="ECO:0000256" key="4">
    <source>
        <dbReference type="ARBA" id="ARBA00022898"/>
    </source>
</evidence>
<dbReference type="InterPro" id="IPR004636">
    <property type="entry name" value="AcOrn/SuccOrn_fam"/>
</dbReference>
<comment type="caution">
    <text evidence="6">The sequence shown here is derived from an EMBL/GenBank/DDBJ whole genome shotgun (WGS) entry which is preliminary data.</text>
</comment>
<dbReference type="FunFam" id="3.40.640.10:FF:000004">
    <property type="entry name" value="Acetylornithine aminotransferase"/>
    <property type="match status" value="1"/>
</dbReference>
<dbReference type="InterPro" id="IPR015421">
    <property type="entry name" value="PyrdxlP-dep_Trfase_major"/>
</dbReference>
<comment type="similarity">
    <text evidence="5">Belongs to the class-III pyridoxal-phosphate-dependent aminotransferase family. ArgD subfamily.</text>
</comment>
<evidence type="ECO:0000256" key="5">
    <source>
        <dbReference type="HAMAP-Rule" id="MF_01107"/>
    </source>
</evidence>
<dbReference type="Proteomes" id="UP000036756">
    <property type="component" value="Unassembled WGS sequence"/>
</dbReference>
<protein>
    <recommendedName>
        <fullName evidence="5">Acetylornithine aminotransferase</fullName>
        <shortName evidence="5">ACOAT</shortName>
        <ecNumber evidence="5">2.6.1.11</ecNumber>
    </recommendedName>
</protein>
<keyword evidence="3 5" id="KW-0808">Transferase</keyword>
<dbReference type="OrthoDB" id="9801052at2"/>
<feature type="binding site" evidence="5">
    <location>
        <begin position="215"/>
        <end position="218"/>
    </location>
    <ligand>
        <name>pyridoxal 5'-phosphate</name>
        <dbReference type="ChEBI" id="CHEBI:597326"/>
    </ligand>
</feature>
<feature type="binding site" evidence="5">
    <location>
        <begin position="97"/>
        <end position="98"/>
    </location>
    <ligand>
        <name>pyridoxal 5'-phosphate</name>
        <dbReference type="ChEBI" id="CHEBI:597326"/>
    </ligand>
</feature>
<evidence type="ECO:0000256" key="2">
    <source>
        <dbReference type="ARBA" id="ARBA00022605"/>
    </source>
</evidence>
<dbReference type="GO" id="GO:0003992">
    <property type="term" value="F:N2-acetyl-L-ornithine:2-oxoglutarate 5-aminotransferase activity"/>
    <property type="evidence" value="ECO:0007669"/>
    <property type="project" value="UniProtKB-UniRule"/>
</dbReference>
<feature type="binding site" evidence="5">
    <location>
        <position position="130"/>
    </location>
    <ligand>
        <name>pyridoxal 5'-phosphate</name>
        <dbReference type="ChEBI" id="CHEBI:597326"/>
    </ligand>
</feature>
<dbReference type="RefSeq" id="WP_048569862.1">
    <property type="nucleotide sequence ID" value="NZ_LFVU01000006.1"/>
</dbReference>
<dbReference type="EC" id="2.6.1.11" evidence="5"/>
<dbReference type="GO" id="GO:0042802">
    <property type="term" value="F:identical protein binding"/>
    <property type="evidence" value="ECO:0007669"/>
    <property type="project" value="TreeGrafter"/>
</dbReference>
<evidence type="ECO:0000313" key="6">
    <source>
        <dbReference type="EMBL" id="KMT22658.1"/>
    </source>
</evidence>
<comment type="subunit">
    <text evidence="5">Homodimer.</text>
</comment>
<dbReference type="PATRIC" id="fig|1121307.3.peg.2672"/>
<dbReference type="NCBIfam" id="NF002325">
    <property type="entry name" value="PRK01278.1"/>
    <property type="match status" value="1"/>
</dbReference>
<evidence type="ECO:0000256" key="3">
    <source>
        <dbReference type="ARBA" id="ARBA00022679"/>
    </source>
</evidence>
<dbReference type="PROSITE" id="PS00600">
    <property type="entry name" value="AA_TRANSFER_CLASS_3"/>
    <property type="match status" value="1"/>
</dbReference>
<dbReference type="PIRSF" id="PIRSF000521">
    <property type="entry name" value="Transaminase_4ab_Lys_Orn"/>
    <property type="match status" value="1"/>
</dbReference>
<name>A0A0J8DEP4_CLOCY</name>
<comment type="miscellaneous">
    <text evidence="5">May also have succinyldiaminopimelate aminotransferase activity, thus carrying out the corresponding step in lysine biosynthesis.</text>
</comment>
<dbReference type="InterPro" id="IPR050103">
    <property type="entry name" value="Class-III_PLP-dep_AT"/>
</dbReference>
<sequence length="384" mass="41638">MENGLLTNNYKRFDLTFVSGKGPYLYTDKGEKYLDFVSGIAVNCLGHSSDIIKNALTAQAEKLVHISNLYWSDVQTDLARKLTELSSLSSVFFCNSGTESIEAALKFARKYGKSFGNNSKSNIVFMKNSFHGRTMGALSVTGQGKYQEAFAPLIGGVIESEFNNIEDIKNKINEDTCAVILEPIQGEGGIISIDKDFLLEVKTLCDKYNALLIFDEVQCGIARTGTFFTFESFGITPDILCLAKGLGGGFPIGATVVSSKVAEKLEPGDHGSTFGGNPLACAVSMAIINEILDKNIIKEVNEKANYIVDKLNKIKENNSAIKDIKGMGLLIGIEVENPSDVVSKALENKLLLVGAGSTVVRLLPPLNVTYEEIDEALSILEKCL</sequence>
<keyword evidence="5" id="KW-0055">Arginine biosynthesis</keyword>
<feature type="modified residue" description="N6-(pyridoxal phosphate)lysine" evidence="5">
    <location>
        <position position="244"/>
    </location>
</feature>
<comment type="cofactor">
    <cofactor evidence="5">
        <name>pyridoxal 5'-phosphate</name>
        <dbReference type="ChEBI" id="CHEBI:597326"/>
    </cofactor>
    <text evidence="5">Binds 1 pyridoxal phosphate per subunit.</text>
</comment>
<dbReference type="Pfam" id="PF00202">
    <property type="entry name" value="Aminotran_3"/>
    <property type="match status" value="1"/>
</dbReference>
<feature type="binding site" evidence="5">
    <location>
        <position position="133"/>
    </location>
    <ligand>
        <name>N(2)-acetyl-L-ornithine</name>
        <dbReference type="ChEBI" id="CHEBI:57805"/>
    </ligand>
</feature>
<dbReference type="GO" id="GO:0030170">
    <property type="term" value="F:pyridoxal phosphate binding"/>
    <property type="evidence" value="ECO:0007669"/>
    <property type="project" value="InterPro"/>
</dbReference>
<gene>
    <name evidence="5 6" type="primary">argD</name>
    <name evidence="6" type="ORF">CLCY_9c00890</name>
</gene>
<dbReference type="InterPro" id="IPR015424">
    <property type="entry name" value="PyrdxlP-dep_Trfase"/>
</dbReference>
<comment type="pathway">
    <text evidence="5">Amino-acid biosynthesis; L-arginine biosynthesis; N(2)-acetyl-L-ornithine from L-glutamate: step 4/4.</text>
</comment>
<dbReference type="InterPro" id="IPR015422">
    <property type="entry name" value="PyrdxlP-dep_Trfase_small"/>
</dbReference>
<dbReference type="NCBIfam" id="TIGR00707">
    <property type="entry name" value="argD"/>
    <property type="match status" value="1"/>
</dbReference>
<dbReference type="GO" id="GO:0006526">
    <property type="term" value="P:L-arginine biosynthetic process"/>
    <property type="evidence" value="ECO:0007669"/>
    <property type="project" value="UniProtKB-UniRule"/>
</dbReference>
<reference evidence="6 7" key="1">
    <citation type="submission" date="2015-06" db="EMBL/GenBank/DDBJ databases">
        <title>Draft genome sequence of the purine-degrading Clostridium cylindrosporum HC-1 (DSM 605).</title>
        <authorList>
            <person name="Poehlein A."/>
            <person name="Schiel-Bengelsdorf B."/>
            <person name="Bengelsdorf F."/>
            <person name="Daniel R."/>
            <person name="Duerre P."/>
        </authorList>
    </citation>
    <scope>NUCLEOTIDE SEQUENCE [LARGE SCALE GENOMIC DNA]</scope>
    <source>
        <strain evidence="6 7">DSM 605</strain>
    </source>
</reference>
<dbReference type="GO" id="GO:0005737">
    <property type="term" value="C:cytoplasm"/>
    <property type="evidence" value="ECO:0007669"/>
    <property type="project" value="UniProtKB-SubCell"/>
</dbReference>
<dbReference type="STRING" id="1121307.CLCY_9c00890"/>
<evidence type="ECO:0000313" key="7">
    <source>
        <dbReference type="Proteomes" id="UP000036756"/>
    </source>
</evidence>
<dbReference type="InterPro" id="IPR049704">
    <property type="entry name" value="Aminotrans_3_PPA_site"/>
</dbReference>
<accession>A0A0J8DEP4</accession>
<comment type="catalytic activity">
    <reaction evidence="5">
        <text>N(2)-acetyl-L-ornithine + 2-oxoglutarate = N-acetyl-L-glutamate 5-semialdehyde + L-glutamate</text>
        <dbReference type="Rhea" id="RHEA:18049"/>
        <dbReference type="ChEBI" id="CHEBI:16810"/>
        <dbReference type="ChEBI" id="CHEBI:29123"/>
        <dbReference type="ChEBI" id="CHEBI:29985"/>
        <dbReference type="ChEBI" id="CHEBI:57805"/>
        <dbReference type="EC" id="2.6.1.11"/>
    </reaction>
</comment>
<dbReference type="PANTHER" id="PTHR11986">
    <property type="entry name" value="AMINOTRANSFERASE CLASS III"/>
    <property type="match status" value="1"/>
</dbReference>
<evidence type="ECO:0000256" key="1">
    <source>
        <dbReference type="ARBA" id="ARBA00022576"/>
    </source>
</evidence>
<dbReference type="Gene3D" id="3.40.640.10">
    <property type="entry name" value="Type I PLP-dependent aspartate aminotransferase-like (Major domain)"/>
    <property type="match status" value="1"/>
</dbReference>
<feature type="binding site" evidence="5">
    <location>
        <position position="273"/>
    </location>
    <ligand>
        <name>pyridoxal 5'-phosphate</name>
        <dbReference type="ChEBI" id="CHEBI:597326"/>
    </ligand>
</feature>